<dbReference type="EMBL" id="AAZO01006228">
    <property type="status" value="NOT_ANNOTATED_CDS"/>
    <property type="molecule type" value="Genomic_DNA"/>
</dbReference>
<keyword evidence="3" id="KW-1185">Reference proteome</keyword>
<dbReference type="VEuPathDB" id="VectorBase:PHUM512140"/>
<dbReference type="KEGG" id="phu:Phum_PHUM512140"/>
<dbReference type="AlphaFoldDB" id="E0VYA5"/>
<name>E0VYA5_PEDHC</name>
<reference evidence="1" key="2">
    <citation type="submission" date="2007-04" db="EMBL/GenBank/DDBJ databases">
        <title>The genome of the human body louse.</title>
        <authorList>
            <consortium name="The Human Body Louse Genome Consortium"/>
            <person name="Kirkness E."/>
            <person name="Walenz B."/>
            <person name="Hass B."/>
            <person name="Bruggner R."/>
            <person name="Strausberg R."/>
        </authorList>
    </citation>
    <scope>NUCLEOTIDE SEQUENCE</scope>
    <source>
        <strain evidence="1">USDA</strain>
    </source>
</reference>
<sequence length="54" mass="6308">MQVKVFMLRTNKFLLENKEEEEKPKGWTGGRDDKCNLEGFRMPFLKTQTGGMRG</sequence>
<evidence type="ECO:0000313" key="3">
    <source>
        <dbReference type="Proteomes" id="UP000009046"/>
    </source>
</evidence>
<evidence type="ECO:0000313" key="2">
    <source>
        <dbReference type="EnsemblMetazoa" id="PHUM512140-PA"/>
    </source>
</evidence>
<dbReference type="EnsemblMetazoa" id="PHUM512140-RA">
    <property type="protein sequence ID" value="PHUM512140-PA"/>
    <property type="gene ID" value="PHUM512140"/>
</dbReference>
<dbReference type="GeneID" id="8233083"/>
<dbReference type="Proteomes" id="UP000009046">
    <property type="component" value="Unassembled WGS sequence"/>
</dbReference>
<evidence type="ECO:0000313" key="1">
    <source>
        <dbReference type="EMBL" id="EEB18361.1"/>
    </source>
</evidence>
<proteinExistence type="predicted"/>
<reference evidence="2" key="3">
    <citation type="submission" date="2021-02" db="UniProtKB">
        <authorList>
            <consortium name="EnsemblMetazoa"/>
        </authorList>
    </citation>
    <scope>IDENTIFICATION</scope>
    <source>
        <strain evidence="2">USDA</strain>
    </source>
</reference>
<dbReference type="HOGENOM" id="CLU_3052782_0_0_1"/>
<protein>
    <submittedName>
        <fullName evidence="1 2">Uncharacterized protein</fullName>
    </submittedName>
</protein>
<organism>
    <name type="scientific">Pediculus humanus subsp. corporis</name>
    <name type="common">Body louse</name>
    <dbReference type="NCBI Taxonomy" id="121224"/>
    <lineage>
        <taxon>Eukaryota</taxon>
        <taxon>Metazoa</taxon>
        <taxon>Ecdysozoa</taxon>
        <taxon>Arthropoda</taxon>
        <taxon>Hexapoda</taxon>
        <taxon>Insecta</taxon>
        <taxon>Pterygota</taxon>
        <taxon>Neoptera</taxon>
        <taxon>Paraneoptera</taxon>
        <taxon>Psocodea</taxon>
        <taxon>Troctomorpha</taxon>
        <taxon>Phthiraptera</taxon>
        <taxon>Anoplura</taxon>
        <taxon>Pediculidae</taxon>
        <taxon>Pediculus</taxon>
    </lineage>
</organism>
<dbReference type="EMBL" id="DS235845">
    <property type="protein sequence ID" value="EEB18361.1"/>
    <property type="molecule type" value="Genomic_DNA"/>
</dbReference>
<dbReference type="CTD" id="8233083"/>
<gene>
    <name evidence="2" type="primary">8233083</name>
    <name evidence="1" type="ORF">Phum_PHUM512140</name>
</gene>
<dbReference type="InParanoid" id="E0VYA5"/>
<accession>E0VYA5</accession>
<reference evidence="1" key="1">
    <citation type="submission" date="2007-04" db="EMBL/GenBank/DDBJ databases">
        <title>Annotation of Pediculus humanus corporis strain USDA.</title>
        <authorList>
            <person name="Kirkness E."/>
            <person name="Hannick L."/>
            <person name="Hass B."/>
            <person name="Bruggner R."/>
            <person name="Lawson D."/>
            <person name="Bidwell S."/>
            <person name="Joardar V."/>
            <person name="Caler E."/>
            <person name="Walenz B."/>
            <person name="Inman J."/>
            <person name="Schobel S."/>
            <person name="Galinsky K."/>
            <person name="Amedeo P."/>
            <person name="Strausberg R."/>
        </authorList>
    </citation>
    <scope>NUCLEOTIDE SEQUENCE</scope>
    <source>
        <strain evidence="1">USDA</strain>
    </source>
</reference>
<dbReference type="RefSeq" id="XP_002431099.1">
    <property type="nucleotide sequence ID" value="XM_002431054.1"/>
</dbReference>